<keyword evidence="1" id="KW-0808">Transferase</keyword>
<proteinExistence type="predicted"/>
<name>A0A0A9APJ3_ARUDO</name>
<dbReference type="AlphaFoldDB" id="A0A0A9APJ3"/>
<reference evidence="1" key="2">
    <citation type="journal article" date="2015" name="Data Brief">
        <title>Shoot transcriptome of the giant reed, Arundo donax.</title>
        <authorList>
            <person name="Barrero R.A."/>
            <person name="Guerrero F.D."/>
            <person name="Moolhuijzen P."/>
            <person name="Goolsby J.A."/>
            <person name="Tidwell J."/>
            <person name="Bellgard S.E."/>
            <person name="Bellgard M.I."/>
        </authorList>
    </citation>
    <scope>NUCLEOTIDE SEQUENCE</scope>
    <source>
        <tissue evidence="1">Shoot tissue taken approximately 20 cm above the soil surface</tissue>
    </source>
</reference>
<reference evidence="1" key="1">
    <citation type="submission" date="2014-09" db="EMBL/GenBank/DDBJ databases">
        <authorList>
            <person name="Magalhaes I.L.F."/>
            <person name="Oliveira U."/>
            <person name="Santos F.R."/>
            <person name="Vidigal T.H.D.A."/>
            <person name="Brescovit A.D."/>
            <person name="Santos A.J."/>
        </authorList>
    </citation>
    <scope>NUCLEOTIDE SEQUENCE</scope>
    <source>
        <tissue evidence="1">Shoot tissue taken approximately 20 cm above the soil surface</tissue>
    </source>
</reference>
<dbReference type="GO" id="GO:0016740">
    <property type="term" value="F:transferase activity"/>
    <property type="evidence" value="ECO:0007669"/>
    <property type="project" value="UniProtKB-KW"/>
</dbReference>
<evidence type="ECO:0000313" key="1">
    <source>
        <dbReference type="EMBL" id="JAD53594.1"/>
    </source>
</evidence>
<dbReference type="EMBL" id="GBRH01244301">
    <property type="protein sequence ID" value="JAD53594.1"/>
    <property type="molecule type" value="Transcribed_RNA"/>
</dbReference>
<sequence length="78" mass="8696">MIWSLINLTVESEFSFSFSFLHILYFPSTAELTAFDRSIAAFSGLTRASSSLRTKSIALFSRLFSLSFLRAIFAAVST</sequence>
<accession>A0A0A9APJ3</accession>
<protein>
    <submittedName>
        <fullName evidence="1">Similar to GAUT1/LGT1 (Galacturonosyltransferase 1)</fullName>
    </submittedName>
</protein>
<organism evidence="1">
    <name type="scientific">Arundo donax</name>
    <name type="common">Giant reed</name>
    <name type="synonym">Donax arundinaceus</name>
    <dbReference type="NCBI Taxonomy" id="35708"/>
    <lineage>
        <taxon>Eukaryota</taxon>
        <taxon>Viridiplantae</taxon>
        <taxon>Streptophyta</taxon>
        <taxon>Embryophyta</taxon>
        <taxon>Tracheophyta</taxon>
        <taxon>Spermatophyta</taxon>
        <taxon>Magnoliopsida</taxon>
        <taxon>Liliopsida</taxon>
        <taxon>Poales</taxon>
        <taxon>Poaceae</taxon>
        <taxon>PACMAD clade</taxon>
        <taxon>Arundinoideae</taxon>
        <taxon>Arundineae</taxon>
        <taxon>Arundo</taxon>
    </lineage>
</organism>